<evidence type="ECO:0000313" key="2">
    <source>
        <dbReference type="Proteomes" id="UP000269396"/>
    </source>
</evidence>
<organism evidence="1 2">
    <name type="scientific">Schistosoma mattheei</name>
    <dbReference type="NCBI Taxonomy" id="31246"/>
    <lineage>
        <taxon>Eukaryota</taxon>
        <taxon>Metazoa</taxon>
        <taxon>Spiralia</taxon>
        <taxon>Lophotrochozoa</taxon>
        <taxon>Platyhelminthes</taxon>
        <taxon>Trematoda</taxon>
        <taxon>Digenea</taxon>
        <taxon>Strigeidida</taxon>
        <taxon>Schistosomatoidea</taxon>
        <taxon>Schistosomatidae</taxon>
        <taxon>Schistosoma</taxon>
    </lineage>
</organism>
<gene>
    <name evidence="1" type="ORF">SMTD_LOCUS12844</name>
</gene>
<dbReference type="AlphaFoldDB" id="A0A3P8EYL2"/>
<sequence length="66" mass="7257">MFVVRDIQYVGLRDMRLALLLKELRLALSLRILPSSIGSSIVSSSSSKSSNPPRLSSFIELSGIFC</sequence>
<keyword evidence="2" id="KW-1185">Reference proteome</keyword>
<dbReference type="Proteomes" id="UP000269396">
    <property type="component" value="Unassembled WGS sequence"/>
</dbReference>
<evidence type="ECO:0000313" key="1">
    <source>
        <dbReference type="EMBL" id="VDP62031.1"/>
    </source>
</evidence>
<protein>
    <submittedName>
        <fullName evidence="1">Uncharacterized protein</fullName>
    </submittedName>
</protein>
<accession>A0A3P8EYL2</accession>
<name>A0A3P8EYL2_9TREM</name>
<dbReference type="EMBL" id="UZAL01032874">
    <property type="protein sequence ID" value="VDP62031.1"/>
    <property type="molecule type" value="Genomic_DNA"/>
</dbReference>
<reference evidence="1 2" key="1">
    <citation type="submission" date="2018-11" db="EMBL/GenBank/DDBJ databases">
        <authorList>
            <consortium name="Pathogen Informatics"/>
        </authorList>
    </citation>
    <scope>NUCLEOTIDE SEQUENCE [LARGE SCALE GENOMIC DNA]</scope>
    <source>
        <strain>Denwood</strain>
        <strain evidence="2">Zambia</strain>
    </source>
</reference>
<proteinExistence type="predicted"/>